<dbReference type="InterPro" id="IPR010730">
    <property type="entry name" value="HET"/>
</dbReference>
<dbReference type="InterPro" id="IPR052895">
    <property type="entry name" value="HetReg/Transcr_Mod"/>
</dbReference>
<dbReference type="Pfam" id="PF06985">
    <property type="entry name" value="HET"/>
    <property type="match status" value="1"/>
</dbReference>
<protein>
    <submittedName>
        <fullName evidence="2">Heterokaryon incompatibility protein-domain-containing protein</fullName>
    </submittedName>
</protein>
<gene>
    <name evidence="2" type="ORF">BKA67DRAFT_581197</name>
</gene>
<dbReference type="PANTHER" id="PTHR24148:SF82">
    <property type="entry name" value="HETEROKARYON INCOMPATIBILITY DOMAIN-CONTAINING PROTEIN"/>
    <property type="match status" value="1"/>
</dbReference>
<accession>A0A9P8UCR0</accession>
<dbReference type="OrthoDB" id="2157530at2759"/>
<sequence length="939" mass="107153">MSISRWHETYCSEPDVKVVGGLPCCTYCFAVASIDDLALEQSVEKPQSLVTSEHLPWKLAWPACVEYLQSPLPENATSENSTEHLRSGELAETAVQSQLGGVRQLLPPTTAACGRQAVLGYVRLQHSDQIRLLRLSAARQGDPIHADFTDSRLNHDEPAFDALSYTWADESGDSIKRRPIFIGRYWDVYPATRNCEKALQSIRQAHGPRNVWLDAICINQDDDDERSMQVGLMSRIYASANQVLVYLGDLSTDGDVALDLLARKDLMHIFSWTPASVTSSDHIKLCQCDACAQERDALKTFFNRPYFRRLWVVQELVLAKIAWIYCGFRSIPWPVSGLKDTDEVREGPRWIQYRDTRAKFTNQHLLSLLVDTSTCCCSDPRDKVFAILGLIHSWDQEPVMPDYSRNVKEVYIGIAAYLIQICGAGRDVFSYANGQQANLHLPSWVPDWSKSGQRSGFDLHWWEAEDLPGQGPSIPTKGYPIRFKDIRTVKPYIESRSAALRVKVMILGNMSTHFKWNGDKKYWVTSISPITSRPNIYLTCPAKALTNQDHLVWLYGINTFAVLRSNDSRTEYTLMCVAELCTIRSVSSDHWDPMIIDEFSSTDQEVLQTLDKELISAIWSELQTQPALSFTTSFSDSLRRIVDAGYCMDRGTLGKESVLLEQWLRMRDELAQILNSESDLKGLMRLVRNVREESFDNPEDPSYAYNGEKLGTLSGVNRLLWSLLLQHTEQTVVERVCQPKTDSFEKIKNLKIWADMTELFINTLAQSSQIVGDSWRGLFPGATLHKDWQVKYNNFRSFLASKFGLAVKEALPIRVLTLSILELHLELQSDKSQTREEILLKMASNADNFIWDWSALQAATNARQNLWFYLQEHRNMRRWVFGDSVDDLKEDFEGLLEDEYGAEVSVTRRRSHLDEQIIARLDMRSFNLNVDNDEIISII</sequence>
<dbReference type="GeneID" id="70132797"/>
<dbReference type="AlphaFoldDB" id="A0A9P8UCR0"/>
<organism evidence="2 3">
    <name type="scientific">Truncatella angustata</name>
    <dbReference type="NCBI Taxonomy" id="152316"/>
    <lineage>
        <taxon>Eukaryota</taxon>
        <taxon>Fungi</taxon>
        <taxon>Dikarya</taxon>
        <taxon>Ascomycota</taxon>
        <taxon>Pezizomycotina</taxon>
        <taxon>Sordariomycetes</taxon>
        <taxon>Xylariomycetidae</taxon>
        <taxon>Amphisphaeriales</taxon>
        <taxon>Sporocadaceae</taxon>
        <taxon>Truncatella</taxon>
    </lineage>
</organism>
<feature type="domain" description="Heterokaryon incompatibility" evidence="1">
    <location>
        <begin position="160"/>
        <end position="315"/>
    </location>
</feature>
<dbReference type="PANTHER" id="PTHR24148">
    <property type="entry name" value="ANKYRIN REPEAT DOMAIN-CONTAINING PROTEIN 39 HOMOLOG-RELATED"/>
    <property type="match status" value="1"/>
</dbReference>
<keyword evidence="3" id="KW-1185">Reference proteome</keyword>
<evidence type="ECO:0000313" key="2">
    <source>
        <dbReference type="EMBL" id="KAH6646986.1"/>
    </source>
</evidence>
<dbReference type="EMBL" id="JAGPXC010000009">
    <property type="protein sequence ID" value="KAH6646986.1"/>
    <property type="molecule type" value="Genomic_DNA"/>
</dbReference>
<proteinExistence type="predicted"/>
<dbReference type="RefSeq" id="XP_045953500.1">
    <property type="nucleotide sequence ID" value="XM_046103906.1"/>
</dbReference>
<comment type="caution">
    <text evidence="2">The sequence shown here is derived from an EMBL/GenBank/DDBJ whole genome shotgun (WGS) entry which is preliminary data.</text>
</comment>
<reference evidence="2" key="1">
    <citation type="journal article" date="2021" name="Nat. Commun.">
        <title>Genetic determinants of endophytism in the Arabidopsis root mycobiome.</title>
        <authorList>
            <person name="Mesny F."/>
            <person name="Miyauchi S."/>
            <person name="Thiergart T."/>
            <person name="Pickel B."/>
            <person name="Atanasova L."/>
            <person name="Karlsson M."/>
            <person name="Huettel B."/>
            <person name="Barry K.W."/>
            <person name="Haridas S."/>
            <person name="Chen C."/>
            <person name="Bauer D."/>
            <person name="Andreopoulos W."/>
            <person name="Pangilinan J."/>
            <person name="LaButti K."/>
            <person name="Riley R."/>
            <person name="Lipzen A."/>
            <person name="Clum A."/>
            <person name="Drula E."/>
            <person name="Henrissat B."/>
            <person name="Kohler A."/>
            <person name="Grigoriev I.V."/>
            <person name="Martin F.M."/>
            <person name="Hacquard S."/>
        </authorList>
    </citation>
    <scope>NUCLEOTIDE SEQUENCE</scope>
    <source>
        <strain evidence="2">MPI-SDFR-AT-0073</strain>
    </source>
</reference>
<name>A0A9P8UCR0_9PEZI</name>
<dbReference type="Proteomes" id="UP000758603">
    <property type="component" value="Unassembled WGS sequence"/>
</dbReference>
<evidence type="ECO:0000259" key="1">
    <source>
        <dbReference type="Pfam" id="PF06985"/>
    </source>
</evidence>
<evidence type="ECO:0000313" key="3">
    <source>
        <dbReference type="Proteomes" id="UP000758603"/>
    </source>
</evidence>